<evidence type="ECO:0000313" key="3">
    <source>
        <dbReference type="Proteomes" id="UP000773614"/>
    </source>
</evidence>
<gene>
    <name evidence="2" type="ORF">E4O86_22860</name>
</gene>
<dbReference type="EMBL" id="SPKJ01000208">
    <property type="protein sequence ID" value="MYZ50542.1"/>
    <property type="molecule type" value="Genomic_DNA"/>
</dbReference>
<feature type="non-terminal residue" evidence="2">
    <location>
        <position position="428"/>
    </location>
</feature>
<feature type="transmembrane region" description="Helical" evidence="1">
    <location>
        <begin position="232"/>
        <end position="252"/>
    </location>
</feature>
<dbReference type="AlphaFoldDB" id="A0A964WVS5"/>
<feature type="transmembrane region" description="Helical" evidence="1">
    <location>
        <begin position="169"/>
        <end position="184"/>
    </location>
</feature>
<feature type="transmembrane region" description="Helical" evidence="1">
    <location>
        <begin position="113"/>
        <end position="132"/>
    </location>
</feature>
<sequence>MSGEAADRLRAAAAPERLAEFVLRRLRARDESGFWLCLVLLFGAVGSVAYLASAFAEAGSVQDDTRMFLAWMGRWDDPAALQGDLMADYWQSVSPWLFSALFRLAWLAGIEPVLFAKLLPAALFPLIAWYAYRFVRAIGADPAIAFATSLFALHECLYKDFVVSGTPRAFWPLLILVVLDGLARRRPLQTALGQLALCGTYPQLGLVTATVVGLTLFEPGARFLVSLERRRVLMVAAAAAATIAGILPFLLASSPFEPTVTLAEARTIPTFAHGGRGAIFEPDGSLDFVCQRRLGFFANACTDFPVLAFLGYFAALAAGPVVLFLRTLRPAAAPRTASRLPLYLLLACTLWFALSALLLFRLHLPSRYTFPVYLAAQLATVPLLLEWLRARRWPGRLSAGRGRRAAVLGGAALAAVLALLLATDVKRG</sequence>
<dbReference type="RefSeq" id="WP_205521063.1">
    <property type="nucleotide sequence ID" value="NZ_SPKJ01000208.1"/>
</dbReference>
<keyword evidence="3" id="KW-1185">Reference proteome</keyword>
<reference evidence="2" key="1">
    <citation type="submission" date="2019-03" db="EMBL/GenBank/DDBJ databases">
        <title>Afifella sp. nov., isolated from activated sludge.</title>
        <authorList>
            <person name="Li Q."/>
            <person name="Liu Y."/>
        </authorList>
    </citation>
    <scope>NUCLEOTIDE SEQUENCE</scope>
    <source>
        <strain evidence="2">L72</strain>
    </source>
</reference>
<name>A0A964WVS5_9HYPH</name>
<feature type="transmembrane region" description="Helical" evidence="1">
    <location>
        <begin position="33"/>
        <end position="56"/>
    </location>
</feature>
<accession>A0A964WVS5</accession>
<keyword evidence="1" id="KW-0812">Transmembrane</keyword>
<feature type="transmembrane region" description="Helical" evidence="1">
    <location>
        <begin position="306"/>
        <end position="328"/>
    </location>
</feature>
<feature type="transmembrane region" description="Helical" evidence="1">
    <location>
        <begin position="405"/>
        <end position="423"/>
    </location>
</feature>
<evidence type="ECO:0000256" key="1">
    <source>
        <dbReference type="SAM" id="Phobius"/>
    </source>
</evidence>
<keyword evidence="1" id="KW-0472">Membrane</keyword>
<keyword evidence="1" id="KW-1133">Transmembrane helix</keyword>
<proteinExistence type="predicted"/>
<feature type="transmembrane region" description="Helical" evidence="1">
    <location>
        <begin position="368"/>
        <end position="385"/>
    </location>
</feature>
<feature type="transmembrane region" description="Helical" evidence="1">
    <location>
        <begin position="340"/>
        <end position="362"/>
    </location>
</feature>
<dbReference type="Proteomes" id="UP000773614">
    <property type="component" value="Unassembled WGS sequence"/>
</dbReference>
<comment type="caution">
    <text evidence="2">The sequence shown here is derived from an EMBL/GenBank/DDBJ whole genome shotgun (WGS) entry which is preliminary data.</text>
</comment>
<protein>
    <submittedName>
        <fullName evidence="2">Uncharacterized protein</fullName>
    </submittedName>
</protein>
<feature type="transmembrane region" description="Helical" evidence="1">
    <location>
        <begin position="204"/>
        <end position="225"/>
    </location>
</feature>
<organism evidence="2 3">
    <name type="scientific">Propylenella binzhouense</name>
    <dbReference type="NCBI Taxonomy" id="2555902"/>
    <lineage>
        <taxon>Bacteria</taxon>
        <taxon>Pseudomonadati</taxon>
        <taxon>Pseudomonadota</taxon>
        <taxon>Alphaproteobacteria</taxon>
        <taxon>Hyphomicrobiales</taxon>
        <taxon>Propylenellaceae</taxon>
        <taxon>Propylenella</taxon>
    </lineage>
</organism>
<evidence type="ECO:0000313" key="2">
    <source>
        <dbReference type="EMBL" id="MYZ50542.1"/>
    </source>
</evidence>